<dbReference type="PANTHER" id="PTHR14043">
    <property type="entry name" value="CCAAT DISPLACEMENT PROTEIN-RELATED"/>
    <property type="match status" value="1"/>
</dbReference>
<evidence type="ECO:0000313" key="15">
    <source>
        <dbReference type="Proteomes" id="UP001521184"/>
    </source>
</evidence>
<evidence type="ECO:0000256" key="6">
    <source>
        <dbReference type="ARBA" id="ARBA00022989"/>
    </source>
</evidence>
<evidence type="ECO:0000256" key="2">
    <source>
        <dbReference type="ARBA" id="ARBA00006415"/>
    </source>
</evidence>
<evidence type="ECO:0000313" key="14">
    <source>
        <dbReference type="EMBL" id="KAL1650689.1"/>
    </source>
</evidence>
<dbReference type="InterPro" id="IPR012955">
    <property type="entry name" value="CASP_C"/>
</dbReference>
<comment type="caution">
    <text evidence="14">The sequence shown here is derived from an EMBL/GenBank/DDBJ whole genome shotgun (WGS) entry which is preliminary data.</text>
</comment>
<evidence type="ECO:0000259" key="12">
    <source>
        <dbReference type="Pfam" id="PF08172"/>
    </source>
</evidence>
<evidence type="ECO:0000256" key="10">
    <source>
        <dbReference type="SAM" id="Coils"/>
    </source>
</evidence>
<feature type="coiled-coil region" evidence="10">
    <location>
        <begin position="425"/>
        <end position="544"/>
    </location>
</feature>
<reference evidence="14 15" key="1">
    <citation type="journal article" date="2023" name="Plant Dis.">
        <title>First Report of Diplodia intermedia Causing Canker and Dieback Diseases on Apple Trees in Canada.</title>
        <authorList>
            <person name="Ellouze W."/>
            <person name="Ilyukhin E."/>
            <person name="Sulman M."/>
            <person name="Ali S."/>
        </authorList>
    </citation>
    <scope>NUCLEOTIDE SEQUENCE [LARGE SCALE GENOMIC DNA]</scope>
    <source>
        <strain evidence="14 15">M45-28</strain>
    </source>
</reference>
<evidence type="ECO:0000256" key="5">
    <source>
        <dbReference type="ARBA" id="ARBA00022692"/>
    </source>
</evidence>
<keyword evidence="7" id="KW-0333">Golgi apparatus</keyword>
<dbReference type="Pfam" id="PF25398">
    <property type="entry name" value="CUX1_N"/>
    <property type="match status" value="1"/>
</dbReference>
<dbReference type="Proteomes" id="UP001521184">
    <property type="component" value="Unassembled WGS sequence"/>
</dbReference>
<evidence type="ECO:0000256" key="11">
    <source>
        <dbReference type="SAM" id="MobiDB-lite"/>
    </source>
</evidence>
<dbReference type="Pfam" id="PF08172">
    <property type="entry name" value="CASP_C"/>
    <property type="match status" value="1"/>
</dbReference>
<keyword evidence="9" id="KW-0472">Membrane</keyword>
<feature type="region of interest" description="Disordered" evidence="11">
    <location>
        <begin position="677"/>
        <end position="702"/>
    </location>
</feature>
<feature type="region of interest" description="Disordered" evidence="11">
    <location>
        <begin position="1"/>
        <end position="22"/>
    </location>
</feature>
<keyword evidence="5" id="KW-0812">Transmembrane</keyword>
<organism evidence="14 15">
    <name type="scientific">Diplodia intermedia</name>
    <dbReference type="NCBI Taxonomy" id="856260"/>
    <lineage>
        <taxon>Eukaryota</taxon>
        <taxon>Fungi</taxon>
        <taxon>Dikarya</taxon>
        <taxon>Ascomycota</taxon>
        <taxon>Pezizomycotina</taxon>
        <taxon>Dothideomycetes</taxon>
        <taxon>Dothideomycetes incertae sedis</taxon>
        <taxon>Botryosphaeriales</taxon>
        <taxon>Botryosphaeriaceae</taxon>
        <taxon>Diplodia</taxon>
    </lineage>
</organism>
<evidence type="ECO:0000256" key="3">
    <source>
        <dbReference type="ARBA" id="ARBA00018691"/>
    </source>
</evidence>
<evidence type="ECO:0000256" key="9">
    <source>
        <dbReference type="ARBA" id="ARBA00023136"/>
    </source>
</evidence>
<evidence type="ECO:0000256" key="1">
    <source>
        <dbReference type="ARBA" id="ARBA00004409"/>
    </source>
</evidence>
<feature type="domain" description="CASP C-terminal" evidence="12">
    <location>
        <begin position="440"/>
        <end position="654"/>
    </location>
</feature>
<keyword evidence="4" id="KW-0813">Transport</keyword>
<dbReference type="EMBL" id="JAKEKT020000003">
    <property type="protein sequence ID" value="KAL1650689.1"/>
    <property type="molecule type" value="Genomic_DNA"/>
</dbReference>
<feature type="coiled-coil region" evidence="10">
    <location>
        <begin position="136"/>
        <end position="231"/>
    </location>
</feature>
<comment type="subcellular location">
    <subcellularLocation>
        <location evidence="1">Golgi apparatus membrane</location>
        <topology evidence="1">Single-pass type IV membrane protein</topology>
    </subcellularLocation>
</comment>
<evidence type="ECO:0000256" key="4">
    <source>
        <dbReference type="ARBA" id="ARBA00022448"/>
    </source>
</evidence>
<accession>A0ABR3U3G3</accession>
<comment type="similarity">
    <text evidence="2">Belongs to the CASP family.</text>
</comment>
<feature type="coiled-coil region" evidence="10">
    <location>
        <begin position="258"/>
        <end position="359"/>
    </location>
</feature>
<name>A0ABR3U3G3_9PEZI</name>
<dbReference type="InterPro" id="IPR057476">
    <property type="entry name" value="Cux_N"/>
</dbReference>
<evidence type="ECO:0000256" key="8">
    <source>
        <dbReference type="ARBA" id="ARBA00023054"/>
    </source>
</evidence>
<keyword evidence="15" id="KW-1185">Reference proteome</keyword>
<evidence type="ECO:0000256" key="7">
    <source>
        <dbReference type="ARBA" id="ARBA00023034"/>
    </source>
</evidence>
<feature type="compositionally biased region" description="Basic and acidic residues" evidence="11">
    <location>
        <begin position="687"/>
        <end position="702"/>
    </location>
</feature>
<sequence>MDAAATPADPPSSEPQRKPDATVNENKFQQAIAAWRNVNLAELMPALDSAAEELVEHQRDSVTQRKELAQKTKDFRKLDDQSKLSEIKGLLKSYQNFIDALTNQGKSINAAFFKAYTPLSEAPDPYPLLEASVDSLVTAEETLPKLTEENQRLQKTVSQLTTQLEGTEKRLEDEFTARKSLEETRDAKIKEVEASWSAVLTEKQDNWESKEKSLEEKVENQDRLLKELKASYEVSQRLGKGEDEEDNQAHRGATAAELEIVSSELDRANTRLAEIEARNEQLRLELAQSASSANTQASGPVEDDPMFRRLQSENQSLLRKLDAARYEKDSERRNQETEARKLEKELASLKQDRDALREKVSSWGDYDNVKRELEVLKSIEFAMGDEDDADAGADAAAEGATGAQGKEETLEQLLLARNKKLSDELTVLRVSHQDLQTRLEQLQEELSNTNMEFEKSQNLAQTLENDLMKVQQEASNAFDSSAIPNTLEAIRSGEAVGGGSGILPMVTAQRDRFKKKNAELEAELQKTYQNVSSLRSEVASLQKDNLSLYEKTRYVSTYNRGHASAYSSSTNPSTIQVTSDASNLDRYRSAYEQNISPFAAFRGRESARAFKRMSLPERVVFRITKTVLATRTSRNMFAAYCVALHLLVFWMLLSGTSGPVEETISLSNSGSAAAAGAAGAGPLAGGDGHEKGNWQPEGFHDT</sequence>
<feature type="domain" description="Cux N-terminal" evidence="13">
    <location>
        <begin position="24"/>
        <end position="136"/>
    </location>
</feature>
<evidence type="ECO:0000259" key="13">
    <source>
        <dbReference type="Pfam" id="PF25398"/>
    </source>
</evidence>
<protein>
    <recommendedName>
        <fullName evidence="3">Protein CASP</fullName>
    </recommendedName>
</protein>
<keyword evidence="8 10" id="KW-0175">Coiled coil</keyword>
<dbReference type="PANTHER" id="PTHR14043:SF2">
    <property type="entry name" value="HOMEOBOX PROTEIN CUT"/>
    <property type="match status" value="1"/>
</dbReference>
<keyword evidence="6" id="KW-1133">Transmembrane helix</keyword>
<proteinExistence type="inferred from homology"/>
<gene>
    <name evidence="14" type="ORF">SLS58_000807</name>
</gene>